<dbReference type="SUPFAM" id="SSF52047">
    <property type="entry name" value="RNI-like"/>
    <property type="match status" value="1"/>
</dbReference>
<accession>A0A7J7CHY8</accession>
<dbReference type="AlphaFoldDB" id="A0A7J7CHY8"/>
<reference evidence="1 2" key="1">
    <citation type="journal article" date="2020" name="Nat. Commun.">
        <title>Genome of Tripterygium wilfordii and identification of cytochrome P450 involved in triptolide biosynthesis.</title>
        <authorList>
            <person name="Tu L."/>
            <person name="Su P."/>
            <person name="Zhang Z."/>
            <person name="Gao L."/>
            <person name="Wang J."/>
            <person name="Hu T."/>
            <person name="Zhou J."/>
            <person name="Zhang Y."/>
            <person name="Zhao Y."/>
            <person name="Liu Y."/>
            <person name="Song Y."/>
            <person name="Tong Y."/>
            <person name="Lu Y."/>
            <person name="Yang J."/>
            <person name="Xu C."/>
            <person name="Jia M."/>
            <person name="Peters R.J."/>
            <person name="Huang L."/>
            <person name="Gao W."/>
        </authorList>
    </citation>
    <scope>NUCLEOTIDE SEQUENCE [LARGE SCALE GENOMIC DNA]</scope>
    <source>
        <strain evidence="2">cv. XIE 37</strain>
        <tissue evidence="1">Leaf</tissue>
    </source>
</reference>
<protein>
    <submittedName>
        <fullName evidence="1">Putative disease resistance RPP13-like protein 1</fullName>
    </submittedName>
</protein>
<gene>
    <name evidence="1" type="ORF">HS088_TW16G00125</name>
</gene>
<dbReference type="Gene3D" id="3.80.10.10">
    <property type="entry name" value="Ribonuclease Inhibitor"/>
    <property type="match status" value="1"/>
</dbReference>
<organism evidence="1 2">
    <name type="scientific">Tripterygium wilfordii</name>
    <name type="common">Thunder God vine</name>
    <dbReference type="NCBI Taxonomy" id="458696"/>
    <lineage>
        <taxon>Eukaryota</taxon>
        <taxon>Viridiplantae</taxon>
        <taxon>Streptophyta</taxon>
        <taxon>Embryophyta</taxon>
        <taxon>Tracheophyta</taxon>
        <taxon>Spermatophyta</taxon>
        <taxon>Magnoliopsida</taxon>
        <taxon>eudicotyledons</taxon>
        <taxon>Gunneridae</taxon>
        <taxon>Pentapetalae</taxon>
        <taxon>rosids</taxon>
        <taxon>fabids</taxon>
        <taxon>Celastrales</taxon>
        <taxon>Celastraceae</taxon>
        <taxon>Tripterygium</taxon>
    </lineage>
</organism>
<evidence type="ECO:0000313" key="1">
    <source>
        <dbReference type="EMBL" id="KAF5733685.1"/>
    </source>
</evidence>
<evidence type="ECO:0000313" key="2">
    <source>
        <dbReference type="Proteomes" id="UP000593562"/>
    </source>
</evidence>
<sequence>MSNVRLFSELVSVDLNRCGEIKLLPPLGQLCSLKELSIDRLRAVKTIGGEFYGDGAVPFPLLERFEIGYMSGWIEWSHGNMGGEGFPNLQKLRLYGCPKLIGSLPIGLHRLGNLSELAISGCQNLTITGSYEKGITEGSSSGFSTAINTQESINK</sequence>
<proteinExistence type="predicted"/>
<dbReference type="InParanoid" id="A0A7J7CHY8"/>
<dbReference type="Proteomes" id="UP000593562">
    <property type="component" value="Unassembled WGS sequence"/>
</dbReference>
<comment type="caution">
    <text evidence="1">The sequence shown here is derived from an EMBL/GenBank/DDBJ whole genome shotgun (WGS) entry which is preliminary data.</text>
</comment>
<dbReference type="EMBL" id="JAAARO010000016">
    <property type="protein sequence ID" value="KAF5733685.1"/>
    <property type="molecule type" value="Genomic_DNA"/>
</dbReference>
<dbReference type="InterPro" id="IPR032675">
    <property type="entry name" value="LRR_dom_sf"/>
</dbReference>
<dbReference type="PANTHER" id="PTHR47186">
    <property type="entry name" value="LEUCINE-RICH REPEAT-CONTAINING PROTEIN 57"/>
    <property type="match status" value="1"/>
</dbReference>
<name>A0A7J7CHY8_TRIWF</name>
<dbReference type="PANTHER" id="PTHR47186:SF33">
    <property type="entry name" value="NB-ARC DOMAIN-CONTAINING PROTEIN"/>
    <property type="match status" value="1"/>
</dbReference>
<keyword evidence="2" id="KW-1185">Reference proteome</keyword>